<keyword evidence="1" id="KW-0812">Transmembrane</keyword>
<dbReference type="OrthoDB" id="9788195at2"/>
<dbReference type="AlphaFoldDB" id="A0A7X1Z885"/>
<feature type="transmembrane region" description="Helical" evidence="1">
    <location>
        <begin position="228"/>
        <end position="249"/>
    </location>
</feature>
<organism evidence="2 3">
    <name type="scientific">Lactococcus hircilactis</name>
    <dbReference type="NCBI Taxonomy" id="1494462"/>
    <lineage>
        <taxon>Bacteria</taxon>
        <taxon>Bacillati</taxon>
        <taxon>Bacillota</taxon>
        <taxon>Bacilli</taxon>
        <taxon>Lactobacillales</taxon>
        <taxon>Streptococcaceae</taxon>
        <taxon>Lactococcus</taxon>
    </lineage>
</organism>
<keyword evidence="3" id="KW-1185">Reference proteome</keyword>
<dbReference type="Proteomes" id="UP000439550">
    <property type="component" value="Unassembled WGS sequence"/>
</dbReference>
<accession>A0A7X1Z885</accession>
<keyword evidence="1" id="KW-1133">Transmembrane helix</keyword>
<evidence type="ECO:0000256" key="1">
    <source>
        <dbReference type="SAM" id="Phobius"/>
    </source>
</evidence>
<dbReference type="EMBL" id="WITJ01000005">
    <property type="protein sequence ID" value="MQW39124.1"/>
    <property type="molecule type" value="Genomic_DNA"/>
</dbReference>
<feature type="transmembrane region" description="Helical" evidence="1">
    <location>
        <begin position="193"/>
        <end position="216"/>
    </location>
</feature>
<feature type="transmembrane region" description="Helical" evidence="1">
    <location>
        <begin position="26"/>
        <end position="48"/>
    </location>
</feature>
<dbReference type="Pfam" id="PF06182">
    <property type="entry name" value="ABC2_membrane_6"/>
    <property type="match status" value="1"/>
</dbReference>
<name>A0A7X1Z885_9LACT</name>
<feature type="transmembrane region" description="Helical" evidence="1">
    <location>
        <begin position="107"/>
        <end position="132"/>
    </location>
</feature>
<evidence type="ECO:0000313" key="3">
    <source>
        <dbReference type="Proteomes" id="UP000439550"/>
    </source>
</evidence>
<evidence type="ECO:0000313" key="2">
    <source>
        <dbReference type="EMBL" id="MQW39124.1"/>
    </source>
</evidence>
<protein>
    <submittedName>
        <fullName evidence="2">Multidrug ABC transporter permease</fullName>
    </submittedName>
</protein>
<dbReference type="PANTHER" id="PTHR36833">
    <property type="entry name" value="SLR0610 PROTEIN-RELATED"/>
    <property type="match status" value="1"/>
</dbReference>
<feature type="transmembrane region" description="Helical" evidence="1">
    <location>
        <begin position="144"/>
        <end position="172"/>
    </location>
</feature>
<comment type="caution">
    <text evidence="2">The sequence shown here is derived from an EMBL/GenBank/DDBJ whole genome shotgun (WGS) entry which is preliminary data.</text>
</comment>
<proteinExistence type="predicted"/>
<gene>
    <name evidence="2" type="ORF">GHI93_04115</name>
</gene>
<dbReference type="PANTHER" id="PTHR36833:SF1">
    <property type="entry name" value="INTEGRAL MEMBRANE TRANSPORT PROTEIN"/>
    <property type="match status" value="1"/>
</dbReference>
<reference evidence="2 3" key="1">
    <citation type="submission" date="2019-10" db="EMBL/GenBank/DDBJ databases">
        <authorList>
            <person name="Dong K."/>
        </authorList>
    </citation>
    <scope>NUCLEOTIDE SEQUENCE [LARGE SCALE GENOMIC DNA]</scope>
    <source>
        <strain evidence="2 3">DSM 28960</strain>
    </source>
</reference>
<sequence>MKRLFRLERVFIKQYFKQLMEYKADFITGLIGFSLSQGLSLLFIGVLMSKIPSLHGWTLSQIYFIYGFALIPRGIDHLLTDNLWAVGQRLVYKGDFDKYMTRPMNPLLHVMMEVFQLDALGELIIGIALLITSSASVDWTATKILLFIISIPFATLIYTAIKIAASSVAFWLKQSNSVTYLVYSMNNFTQYPLTIFNRGVRFIVSFIIPFAFTAYYPAHYFLTGNNSLFNIGGLIIVSIIAMILALLLWNRGIQAYESAGS</sequence>
<dbReference type="RefSeq" id="WP_153495809.1">
    <property type="nucleotide sequence ID" value="NZ_CBCRWP010000005.1"/>
</dbReference>
<keyword evidence="1" id="KW-0472">Membrane</keyword>
<dbReference type="InterPro" id="IPR010390">
    <property type="entry name" value="ABC-2_transporter-like"/>
</dbReference>